<dbReference type="GO" id="GO:0008270">
    <property type="term" value="F:zinc ion binding"/>
    <property type="evidence" value="ECO:0007669"/>
    <property type="project" value="InterPro"/>
</dbReference>
<evidence type="ECO:0000256" key="4">
    <source>
        <dbReference type="ARBA" id="ARBA00023125"/>
    </source>
</evidence>
<dbReference type="InterPro" id="IPR001138">
    <property type="entry name" value="Zn2Cys6_DnaBD"/>
</dbReference>
<keyword evidence="2" id="KW-0862">Zinc</keyword>
<dbReference type="GO" id="GO:0000981">
    <property type="term" value="F:DNA-binding transcription factor activity, RNA polymerase II-specific"/>
    <property type="evidence" value="ECO:0007669"/>
    <property type="project" value="InterPro"/>
</dbReference>
<reference evidence="9" key="1">
    <citation type="submission" date="2011-12" db="EMBL/GenBank/DDBJ databases">
        <title>The genome sequence of Colletotrichum higginsianum IMI 34906.</title>
        <authorList>
            <person name="Ma L.-J."/>
            <person name="O'Connell R."/>
            <person name="van Themaat E.V.L."/>
            <person name="Stueber K."/>
            <person name="Young S.K."/>
            <person name="Zeng Q."/>
            <person name="Gargeya S."/>
            <person name="Fitzgerald M."/>
            <person name="Haas B."/>
            <person name="Abouelleil A."/>
            <person name="Alvarado L."/>
            <person name="Arachchi H.M."/>
            <person name="Berlin A."/>
            <person name="Chapman S.B."/>
            <person name="Gearin G."/>
            <person name="Goldberg J."/>
            <person name="Griggs A."/>
            <person name="Gujja S."/>
            <person name="Hansen M."/>
            <person name="Heiman D."/>
            <person name="Howarth C."/>
            <person name="Larimer J."/>
            <person name="Lui A."/>
            <person name="MacDonald P.J.P."/>
            <person name="McCowen C."/>
            <person name="Montmayeur A."/>
            <person name="Murphy C."/>
            <person name="Neiman D."/>
            <person name="Pearson M."/>
            <person name="Priest M."/>
            <person name="Roberts A."/>
            <person name="Saif S."/>
            <person name="Shea T."/>
            <person name="Sisk P."/>
            <person name="Stolte C."/>
            <person name="Sykes S."/>
            <person name="Wortman J."/>
            <person name="Nusbaum C."/>
            <person name="Birren B."/>
        </authorList>
    </citation>
    <scope>NUCLEOTIDE SEQUENCE [LARGE SCALE GENOMIC DNA]</scope>
    <source>
        <strain evidence="9">IMI 349063</strain>
    </source>
</reference>
<dbReference type="GO" id="GO:0006351">
    <property type="term" value="P:DNA-templated transcription"/>
    <property type="evidence" value="ECO:0007669"/>
    <property type="project" value="InterPro"/>
</dbReference>
<feature type="region of interest" description="Disordered" evidence="7">
    <location>
        <begin position="610"/>
        <end position="639"/>
    </location>
</feature>
<evidence type="ECO:0000256" key="5">
    <source>
        <dbReference type="ARBA" id="ARBA00023163"/>
    </source>
</evidence>
<keyword evidence="4" id="KW-0238">DNA-binding</keyword>
<dbReference type="PANTHER" id="PTHR47171">
    <property type="entry name" value="FARA-RELATED"/>
    <property type="match status" value="1"/>
</dbReference>
<dbReference type="Gene3D" id="4.10.240.10">
    <property type="entry name" value="Zn(2)-C6 fungal-type DNA-binding domain"/>
    <property type="match status" value="1"/>
</dbReference>
<sequence>MAKLRRRARQACQACNARRVKCNVTEQQPCRNCAIADTPCELRESRRGKHPRPPRRHDSTTSPALRDHASSPAFVDASVLEGSTNDHTDDRFAASQVLVGLARNRDHEASYEAETIVARPPSLSLAADCRQEDESSVFLGESSSIRYVTNSYPPAPEAGISPPENLRFLHSVPHAVRAKNLIPEWEIERRRTRIGLLKAEGVFSFPPRPAVETLLRAYFQWFHPCFPVVDEPDTWQKHREGRLSPLLLQAILFIAVIHCDEDALPALGFGGRHMAKWVFYNRAKDIYDVEFEPKKLTVIQSLFLMSFWRAGLLLEKDARHWLGAAISLAQTKALHRSSRAAAPDQNTERVQRRLWWSIYTRERQCAAALGLPNRIRDEDCDVEPMDRRDFEHAFNPALPTSKTQGYISYFIGIAQLSRALGRIVHGGYLPSKSLSASDRSHIKDDLARWRQSLPPAMQVGGDDLGGSTPSFHANMLHLAYNNLLILLYRSGCIGTAEESREIDGQMALRAAARNSRIIEDMLLEGNLRHGQIHVITNLFNTLCIHTVNLRASKGAERAIIEHRAKLCLLGLQELQKTWEVRMWVLQLFFQYLDRSTAARLRMQDDNGLMPGTENDNGSCHAPARAETNGQGPLARSSETYDESGGLDTLLASETPWSWSTEEANQFLFTQIENDFAFGEGGILDWNPDTSNSVFPVAGDDTPATPDF</sequence>
<evidence type="ECO:0000256" key="2">
    <source>
        <dbReference type="ARBA" id="ARBA00022833"/>
    </source>
</evidence>
<dbReference type="PANTHER" id="PTHR47171:SF1">
    <property type="entry name" value="ZN(II)2CYS6 TRANSCRIPTION FACTOR (EUROFUNG)"/>
    <property type="match status" value="1"/>
</dbReference>
<keyword evidence="6" id="KW-0539">Nucleus</keyword>
<dbReference type="KEGG" id="chig:CH63R_08805"/>
<dbReference type="RefSeq" id="XP_018155802.1">
    <property type="nucleotide sequence ID" value="XM_018303779.1"/>
</dbReference>
<dbReference type="Proteomes" id="UP000092177">
    <property type="component" value="Chromosome 6"/>
</dbReference>
<organism evidence="9 11">
    <name type="scientific">Colletotrichum higginsianum (strain IMI 349063)</name>
    <name type="common">Crucifer anthracnose fungus</name>
    <dbReference type="NCBI Taxonomy" id="759273"/>
    <lineage>
        <taxon>Eukaryota</taxon>
        <taxon>Fungi</taxon>
        <taxon>Dikarya</taxon>
        <taxon>Ascomycota</taxon>
        <taxon>Pezizomycotina</taxon>
        <taxon>Sordariomycetes</taxon>
        <taxon>Hypocreomycetidae</taxon>
        <taxon>Glomerellales</taxon>
        <taxon>Glomerellaceae</taxon>
        <taxon>Colletotrichum</taxon>
        <taxon>Colletotrichum destructivum species complex</taxon>
    </lineage>
</organism>
<dbReference type="GO" id="GO:0003677">
    <property type="term" value="F:DNA binding"/>
    <property type="evidence" value="ECO:0007669"/>
    <property type="project" value="UniProtKB-KW"/>
</dbReference>
<dbReference type="EMBL" id="CACQ02002264">
    <property type="protein sequence ID" value="CCF37020.1"/>
    <property type="molecule type" value="Genomic_DNA"/>
</dbReference>
<dbReference type="Proteomes" id="UP000007174">
    <property type="component" value="Unassembled WGS sequence"/>
</dbReference>
<dbReference type="SMART" id="SM00066">
    <property type="entry name" value="GAL4"/>
    <property type="match status" value="1"/>
</dbReference>
<dbReference type="CDD" id="cd00067">
    <property type="entry name" value="GAL4"/>
    <property type="match status" value="1"/>
</dbReference>
<dbReference type="SUPFAM" id="SSF57701">
    <property type="entry name" value="Zn2/Cys6 DNA-binding domain"/>
    <property type="match status" value="1"/>
</dbReference>
<feature type="compositionally biased region" description="Basic residues" evidence="7">
    <location>
        <begin position="46"/>
        <end position="55"/>
    </location>
</feature>
<dbReference type="CDD" id="cd12148">
    <property type="entry name" value="fungal_TF_MHR"/>
    <property type="match status" value="1"/>
</dbReference>
<name>H1V9W7_COLHI</name>
<evidence type="ECO:0000256" key="7">
    <source>
        <dbReference type="SAM" id="MobiDB-lite"/>
    </source>
</evidence>
<dbReference type="InterPro" id="IPR036864">
    <property type="entry name" value="Zn2-C6_fun-type_DNA-bd_sf"/>
</dbReference>
<feature type="region of interest" description="Disordered" evidence="7">
    <location>
        <begin position="44"/>
        <end position="70"/>
    </location>
</feature>
<evidence type="ECO:0000256" key="1">
    <source>
        <dbReference type="ARBA" id="ARBA00022723"/>
    </source>
</evidence>
<evidence type="ECO:0000256" key="6">
    <source>
        <dbReference type="ARBA" id="ARBA00023242"/>
    </source>
</evidence>
<keyword evidence="12" id="KW-1185">Reference proteome</keyword>
<reference evidence="10" key="3">
    <citation type="submission" date="2016-02" db="EMBL/GenBank/DDBJ databases">
        <title>Resequencing and annotation of the Colletotrichum higginsianum genome.</title>
        <authorList>
            <person name="O'Connell R."/>
            <person name="Zambounis A."/>
            <person name="Thon M."/>
            <person name="Dallery J.-F."/>
        </authorList>
    </citation>
    <scope>NUCLEOTIDE SEQUENCE [LARGE SCALE GENOMIC DNA]</scope>
    <source>
        <strain evidence="10">IMI 349063</strain>
    </source>
</reference>
<dbReference type="SMART" id="SM00906">
    <property type="entry name" value="Fungal_trans"/>
    <property type="match status" value="1"/>
</dbReference>
<evidence type="ECO:0000259" key="8">
    <source>
        <dbReference type="PROSITE" id="PS50048"/>
    </source>
</evidence>
<feature type="domain" description="Zn(2)-C6 fungal-type" evidence="8">
    <location>
        <begin position="11"/>
        <end position="42"/>
    </location>
</feature>
<reference evidence="11" key="2">
    <citation type="journal article" date="2012" name="Nat. Genet.">
        <title>Lifestyle transitions in plant pathogenic Colletotrichum fungi deciphered by genome and transcriptome analyses.</title>
        <authorList>
            <person name="O'Connell R.J."/>
            <person name="Thon M.R."/>
            <person name="Hacquard S."/>
            <person name="Amyotte S.G."/>
            <person name="Kleemann J."/>
            <person name="Torres M.F."/>
            <person name="Damm U."/>
            <person name="Buiate E.A."/>
            <person name="Epstein L."/>
            <person name="Alkan N."/>
            <person name="Altmueller J."/>
            <person name="Alvarado-Balderrama L."/>
            <person name="Bauser C.A."/>
            <person name="Becker C."/>
            <person name="Birren B.W."/>
            <person name="Chen Z."/>
            <person name="Choi J."/>
            <person name="Crouch J.A."/>
            <person name="Duvick J.P."/>
            <person name="Farman M.A."/>
            <person name="Gan P."/>
            <person name="Heiman D."/>
            <person name="Henrissat B."/>
            <person name="Howard R.J."/>
            <person name="Kabbage M."/>
            <person name="Koch C."/>
            <person name="Kracher B."/>
            <person name="Kubo Y."/>
            <person name="Law A.D."/>
            <person name="Lebrun M.-H."/>
            <person name="Lee Y.-H."/>
            <person name="Miyara I."/>
            <person name="Moore N."/>
            <person name="Neumann U."/>
            <person name="Nordstroem K."/>
            <person name="Panaccione D.G."/>
            <person name="Panstruga R."/>
            <person name="Place M."/>
            <person name="Proctor R.H."/>
            <person name="Prusky D."/>
            <person name="Rech G."/>
            <person name="Reinhardt R."/>
            <person name="Rollins J.A."/>
            <person name="Rounsley S."/>
            <person name="Schardl C.L."/>
            <person name="Schwartz D.C."/>
            <person name="Shenoy N."/>
            <person name="Shirasu K."/>
            <person name="Sikhakolli U.R."/>
            <person name="Stueber K."/>
            <person name="Sukno S.A."/>
            <person name="Sweigard J.A."/>
            <person name="Takano Y."/>
            <person name="Takahara H."/>
            <person name="Trail F."/>
            <person name="van der Does H.C."/>
            <person name="Voll L.M."/>
            <person name="Will I."/>
            <person name="Young S."/>
            <person name="Zeng Q."/>
            <person name="Zhang J."/>
            <person name="Zhou S."/>
            <person name="Dickman M.B."/>
            <person name="Schulze-Lefert P."/>
            <person name="Ver Loren van Themaat E."/>
            <person name="Ma L.-J."/>
            <person name="Vaillancourt L.J."/>
        </authorList>
    </citation>
    <scope>NUCLEOTIDE SEQUENCE [LARGE SCALE GENOMIC DNA]</scope>
    <source>
        <strain evidence="11">IMI 349063</strain>
    </source>
</reference>
<dbReference type="PROSITE" id="PS50048">
    <property type="entry name" value="ZN2_CY6_FUNGAL_2"/>
    <property type="match status" value="1"/>
</dbReference>
<evidence type="ECO:0000313" key="11">
    <source>
        <dbReference type="Proteomes" id="UP000007174"/>
    </source>
</evidence>
<dbReference type="InterPro" id="IPR007219">
    <property type="entry name" value="XnlR_reg_dom"/>
</dbReference>
<dbReference type="VEuPathDB" id="FungiDB:CH63R_08805"/>
<protein>
    <submittedName>
        <fullName evidence="9">Cutinase transcription factor 1 alpha</fullName>
    </submittedName>
</protein>
<dbReference type="GeneID" id="28867886"/>
<evidence type="ECO:0000313" key="10">
    <source>
        <dbReference type="EMBL" id="OBR07284.1"/>
    </source>
</evidence>
<dbReference type="STRING" id="759273.H1V9W7"/>
<gene>
    <name evidence="9" type="ORF">CH063_08452</name>
    <name evidence="10" type="ORF">CH63R_08805</name>
</gene>
<dbReference type="eggNOG" id="ENOG502SHF1">
    <property type="taxonomic scope" value="Eukaryota"/>
</dbReference>
<accession>H1V9W7</accession>
<dbReference type="EMBL" id="LTAN01000006">
    <property type="protein sequence ID" value="OBR07284.1"/>
    <property type="molecule type" value="Genomic_DNA"/>
</dbReference>
<keyword evidence="1" id="KW-0479">Metal-binding</keyword>
<dbReference type="InterPro" id="IPR052073">
    <property type="entry name" value="Amide_Lactam_Regulators"/>
</dbReference>
<dbReference type="OrthoDB" id="5121955at2759"/>
<keyword evidence="3" id="KW-0805">Transcription regulation</keyword>
<proteinExistence type="predicted"/>
<evidence type="ECO:0000256" key="3">
    <source>
        <dbReference type="ARBA" id="ARBA00023015"/>
    </source>
</evidence>
<evidence type="ECO:0000313" key="9">
    <source>
        <dbReference type="EMBL" id="CCF37020.1"/>
    </source>
</evidence>
<reference evidence="12" key="4">
    <citation type="journal article" date="2017" name="BMC Genomics">
        <title>Gapless genome assembly of Colletotrichum higginsianum reveals chromosome structure and association of transposable elements with secondary metabolite gene clusters.</title>
        <authorList>
            <person name="Dallery J.-F."/>
            <person name="Lapalu N."/>
            <person name="Zampounis A."/>
            <person name="Pigne S."/>
            <person name="Luyten I."/>
            <person name="Amselem J."/>
            <person name="Wittenberg A.H.J."/>
            <person name="Zhou S."/>
            <person name="de Queiroz M.V."/>
            <person name="Robin G.P."/>
            <person name="Auger A."/>
            <person name="Hainaut M."/>
            <person name="Henrissat B."/>
            <person name="Kim K.-T."/>
            <person name="Lee Y.-H."/>
            <person name="Lespinet O."/>
            <person name="Schwartz D.C."/>
            <person name="Thon M.R."/>
            <person name="O'Connell R.J."/>
        </authorList>
    </citation>
    <scope>NUCLEOTIDE SEQUENCE [LARGE SCALE GENOMIC DNA]</scope>
    <source>
        <strain evidence="12">IMI 349063</strain>
    </source>
</reference>
<dbReference type="Pfam" id="PF00172">
    <property type="entry name" value="Zn_clus"/>
    <property type="match status" value="1"/>
</dbReference>
<keyword evidence="5" id="KW-0804">Transcription</keyword>
<dbReference type="HOGENOM" id="CLU_006329_5_0_1"/>
<evidence type="ECO:0000313" key="12">
    <source>
        <dbReference type="Proteomes" id="UP000092177"/>
    </source>
</evidence>
<dbReference type="AlphaFoldDB" id="H1V9W7"/>
<dbReference type="Pfam" id="PF04082">
    <property type="entry name" value="Fungal_trans"/>
    <property type="match status" value="1"/>
</dbReference>